<dbReference type="AlphaFoldDB" id="A0AA40FNP7"/>
<dbReference type="Pfam" id="PF02958">
    <property type="entry name" value="EcKL"/>
    <property type="match status" value="1"/>
</dbReference>
<evidence type="ECO:0000313" key="3">
    <source>
        <dbReference type="Proteomes" id="UP001177670"/>
    </source>
</evidence>
<dbReference type="Gene3D" id="3.90.1200.10">
    <property type="match status" value="1"/>
</dbReference>
<accession>A0AA40FNP7</accession>
<dbReference type="EMBL" id="JAHYIQ010000023">
    <property type="protein sequence ID" value="KAK1122291.1"/>
    <property type="molecule type" value="Genomic_DNA"/>
</dbReference>
<gene>
    <name evidence="2" type="ORF">K0M31_009514</name>
</gene>
<keyword evidence="3" id="KW-1185">Reference proteome</keyword>
<comment type="caution">
    <text evidence="2">The sequence shown here is derived from an EMBL/GenBank/DDBJ whole genome shotgun (WGS) entry which is preliminary data.</text>
</comment>
<dbReference type="PANTHER" id="PTHR11012">
    <property type="entry name" value="PROTEIN KINASE-LIKE DOMAIN-CONTAINING"/>
    <property type="match status" value="1"/>
</dbReference>
<reference evidence="2" key="1">
    <citation type="submission" date="2021-10" db="EMBL/GenBank/DDBJ databases">
        <title>Melipona bicolor Genome sequencing and assembly.</title>
        <authorList>
            <person name="Araujo N.S."/>
            <person name="Arias M.C."/>
        </authorList>
    </citation>
    <scope>NUCLEOTIDE SEQUENCE</scope>
    <source>
        <strain evidence="2">USP_2M_L1-L4_2017</strain>
        <tissue evidence="2">Whole body</tissue>
    </source>
</reference>
<dbReference type="InterPro" id="IPR011009">
    <property type="entry name" value="Kinase-like_dom_sf"/>
</dbReference>
<sequence>MAYETITWLNAEFTERVIQLAEVDSTIKVIDISAKPATNKGDNYTSDMVRVLANFTRKHGKAKVTEKKSLLFKFEPILEGPRQDLIAKSEIFNTEIFMMTNTLQKMSELLGSRVSAQAYYVKLERPLCLIMEDLAPLNFRMASRHTGLDKEHATLAIQGLARFHAASVALCEKEPKQKSLYWRGMISEENTDLVTFFKAGAIGLADEVGTWPGGKKYADKIKKFADKIFDEELKAMKRKDDEFNVINHGDSWTNNMMFRYDKNNKPIEHIYVDFQLCLYCSPAIDLHYLFNTSVFEEIDENLSTEALLDEYLRTLIATMKRLNCKTQPPTLKEIKRSMSDRLVHALVSSMNILPFALTEKEDAKTIDDVLKDQFKNPGLKSPTFQKIMLIRLKKFDEAGLLD</sequence>
<evidence type="ECO:0000313" key="2">
    <source>
        <dbReference type="EMBL" id="KAK1122291.1"/>
    </source>
</evidence>
<feature type="domain" description="CHK kinase-like" evidence="1">
    <location>
        <begin position="129"/>
        <end position="321"/>
    </location>
</feature>
<organism evidence="2 3">
    <name type="scientific">Melipona bicolor</name>
    <dbReference type="NCBI Taxonomy" id="60889"/>
    <lineage>
        <taxon>Eukaryota</taxon>
        <taxon>Metazoa</taxon>
        <taxon>Ecdysozoa</taxon>
        <taxon>Arthropoda</taxon>
        <taxon>Hexapoda</taxon>
        <taxon>Insecta</taxon>
        <taxon>Pterygota</taxon>
        <taxon>Neoptera</taxon>
        <taxon>Endopterygota</taxon>
        <taxon>Hymenoptera</taxon>
        <taxon>Apocrita</taxon>
        <taxon>Aculeata</taxon>
        <taxon>Apoidea</taxon>
        <taxon>Anthophila</taxon>
        <taxon>Apidae</taxon>
        <taxon>Melipona</taxon>
    </lineage>
</organism>
<dbReference type="Proteomes" id="UP001177670">
    <property type="component" value="Unassembled WGS sequence"/>
</dbReference>
<proteinExistence type="predicted"/>
<dbReference type="InterPro" id="IPR004119">
    <property type="entry name" value="EcKL"/>
</dbReference>
<protein>
    <recommendedName>
        <fullName evidence="1">CHK kinase-like domain-containing protein</fullName>
    </recommendedName>
</protein>
<dbReference type="InterPro" id="IPR015897">
    <property type="entry name" value="CHK_kinase-like"/>
</dbReference>
<dbReference type="PANTHER" id="PTHR11012:SF56">
    <property type="entry name" value="CHK KINASE-LIKE DOMAIN-CONTAINING PROTEIN-RELATED"/>
    <property type="match status" value="1"/>
</dbReference>
<dbReference type="SMART" id="SM00587">
    <property type="entry name" value="CHK"/>
    <property type="match status" value="1"/>
</dbReference>
<evidence type="ECO:0000259" key="1">
    <source>
        <dbReference type="SMART" id="SM00587"/>
    </source>
</evidence>
<dbReference type="SUPFAM" id="SSF56112">
    <property type="entry name" value="Protein kinase-like (PK-like)"/>
    <property type="match status" value="1"/>
</dbReference>
<name>A0AA40FNP7_9HYME</name>